<accession>A0ACC2TQQ4</accession>
<dbReference type="Proteomes" id="UP001165960">
    <property type="component" value="Unassembled WGS sequence"/>
</dbReference>
<reference evidence="1" key="1">
    <citation type="submission" date="2022-04" db="EMBL/GenBank/DDBJ databases">
        <title>Genome of the entomopathogenic fungus Entomophthora muscae.</title>
        <authorList>
            <person name="Elya C."/>
            <person name="Lovett B.R."/>
            <person name="Lee E."/>
            <person name="Macias A.M."/>
            <person name="Hajek A.E."/>
            <person name="De Bivort B.L."/>
            <person name="Kasson M.T."/>
            <person name="De Fine Licht H.H."/>
            <person name="Stajich J.E."/>
        </authorList>
    </citation>
    <scope>NUCLEOTIDE SEQUENCE</scope>
    <source>
        <strain evidence="1">Berkeley</strain>
    </source>
</reference>
<keyword evidence="2" id="KW-1185">Reference proteome</keyword>
<protein>
    <submittedName>
        <fullName evidence="1">Battenin CLN3 protein</fullName>
    </submittedName>
</protein>
<gene>
    <name evidence="1" type="primary">BTN1_1</name>
    <name evidence="1" type="ORF">DSO57_1025060</name>
</gene>
<proteinExistence type="predicted"/>
<evidence type="ECO:0000313" key="1">
    <source>
        <dbReference type="EMBL" id="KAJ9076547.1"/>
    </source>
</evidence>
<evidence type="ECO:0000313" key="2">
    <source>
        <dbReference type="Proteomes" id="UP001165960"/>
    </source>
</evidence>
<organism evidence="1 2">
    <name type="scientific">Entomophthora muscae</name>
    <dbReference type="NCBI Taxonomy" id="34485"/>
    <lineage>
        <taxon>Eukaryota</taxon>
        <taxon>Fungi</taxon>
        <taxon>Fungi incertae sedis</taxon>
        <taxon>Zoopagomycota</taxon>
        <taxon>Entomophthoromycotina</taxon>
        <taxon>Entomophthoromycetes</taxon>
        <taxon>Entomophthorales</taxon>
        <taxon>Entomophthoraceae</taxon>
        <taxon>Entomophthora</taxon>
    </lineage>
</organism>
<comment type="caution">
    <text evidence="1">The sequence shown here is derived from an EMBL/GenBank/DDBJ whole genome shotgun (WGS) entry which is preliminary data.</text>
</comment>
<sequence>MDRDLVYEDPSIRQYIPVKGQDVAEELFQAEEINLSRHPEVRRQIKLDQLAFFINGLINNFTYVVFLSAAEDIVGNSVPKATVLIADIIPSVCVKLVMPYYMHNFSYSARIFLIVFSAILSLFVVAFGNSLPVQLLGIVVASAGSGLGEITFLALASFYPHDVISPWSSGTGAAGVAGSLAYLALSTWFGLKPSSSLLLCAVAPLFMFISYFKLMSHPQLAIESDRLSAVPLSLEEPVAELRPENLPLVERFKIVQSMVSVYMLPLLLVFWAEYTINQGVAPVLLFPLERTPFKALRDHYVYYQFLYQLGVFVSRSSSGLFPINKLWYLVLAQFGTLGMFLFQALLVFDSNIYVTLLFIFWEGLFGGAIYANAFRRLNSEMPRHQTEFAMGAASVADSFGIAMASITAYVLEPVLCNYQITQGIQLCNKAVDL</sequence>
<dbReference type="EMBL" id="QTSX02002268">
    <property type="protein sequence ID" value="KAJ9076547.1"/>
    <property type="molecule type" value="Genomic_DNA"/>
</dbReference>
<name>A0ACC2TQQ4_9FUNG</name>